<accession>A0A5M8PGC5</accession>
<feature type="region of interest" description="Disordered" evidence="1">
    <location>
        <begin position="1297"/>
        <end position="1329"/>
    </location>
</feature>
<feature type="region of interest" description="Disordered" evidence="1">
    <location>
        <begin position="350"/>
        <end position="396"/>
    </location>
</feature>
<dbReference type="GO" id="GO:0016887">
    <property type="term" value="F:ATP hydrolysis activity"/>
    <property type="evidence" value="ECO:0007669"/>
    <property type="project" value="InterPro"/>
</dbReference>
<dbReference type="SMART" id="SM00382">
    <property type="entry name" value="AAA"/>
    <property type="match status" value="1"/>
</dbReference>
<dbReference type="PANTHER" id="PTHR23389">
    <property type="entry name" value="CHROMOSOME TRANSMISSION FIDELITY FACTOR 18"/>
    <property type="match status" value="1"/>
</dbReference>
<feature type="compositionally biased region" description="Polar residues" evidence="1">
    <location>
        <begin position="1186"/>
        <end position="1203"/>
    </location>
</feature>
<proteinExistence type="predicted"/>
<protein>
    <recommendedName>
        <fullName evidence="2">AAA+ ATPase domain-containing protein</fullName>
    </recommendedName>
</protein>
<feature type="region of interest" description="Disordered" evidence="1">
    <location>
        <begin position="1240"/>
        <end position="1260"/>
    </location>
</feature>
<feature type="compositionally biased region" description="Polar residues" evidence="1">
    <location>
        <begin position="117"/>
        <end position="131"/>
    </location>
</feature>
<dbReference type="PANTHER" id="PTHR23389:SF21">
    <property type="entry name" value="ATPASE FAMILY AAA DOMAIN-CONTAINING PROTEIN 5"/>
    <property type="match status" value="1"/>
</dbReference>
<dbReference type="GO" id="GO:0003677">
    <property type="term" value="F:DNA binding"/>
    <property type="evidence" value="ECO:0007669"/>
    <property type="project" value="TreeGrafter"/>
</dbReference>
<dbReference type="GO" id="GO:0005524">
    <property type="term" value="F:ATP binding"/>
    <property type="evidence" value="ECO:0007669"/>
    <property type="project" value="InterPro"/>
</dbReference>
<feature type="region of interest" description="Disordered" evidence="1">
    <location>
        <begin position="96"/>
        <end position="131"/>
    </location>
</feature>
<dbReference type="OrthoDB" id="9996895at2759"/>
<feature type="domain" description="AAA+ ATPase" evidence="2">
    <location>
        <begin position="707"/>
        <end position="896"/>
    </location>
</feature>
<feature type="region of interest" description="Disordered" evidence="1">
    <location>
        <begin position="1184"/>
        <end position="1203"/>
    </location>
</feature>
<evidence type="ECO:0000259" key="2">
    <source>
        <dbReference type="SMART" id="SM00382"/>
    </source>
</evidence>
<gene>
    <name evidence="3" type="ORF">FRX48_07489</name>
</gene>
<name>A0A5M8PGC5_9LECA</name>
<evidence type="ECO:0000313" key="3">
    <source>
        <dbReference type="EMBL" id="KAA6408407.1"/>
    </source>
</evidence>
<feature type="compositionally biased region" description="Basic residues" evidence="1">
    <location>
        <begin position="634"/>
        <end position="648"/>
    </location>
</feature>
<feature type="region of interest" description="Disordered" evidence="1">
    <location>
        <begin position="615"/>
        <end position="653"/>
    </location>
</feature>
<dbReference type="InterPro" id="IPR027417">
    <property type="entry name" value="P-loop_NTPase"/>
</dbReference>
<feature type="compositionally biased region" description="Polar residues" evidence="1">
    <location>
        <begin position="615"/>
        <end position="633"/>
    </location>
</feature>
<dbReference type="Pfam" id="PF00004">
    <property type="entry name" value="AAA"/>
    <property type="match status" value="1"/>
</dbReference>
<sequence>MATAIAPRGMGPSDEQNVHPFFRGRKKIPAAPASLPVLSAGDHATTIPTDGDLSGQWTVQNAVSTGGVETVVDSGMAVTEGRQSATETGVSLITWHDDSNLDTDPNYGRSKRRRTASPGTQSLLDTSPSKRTWQKQLEAAAYISPQQEKKEPSPTVMQREGGRITAVIKGHGDTMLETTSYSIGSVDNQYSAPPVENGTVSMDPNETELTAGKLEEQSEMNDLPEPKTPRKKRTPTKGASKKATPTKESPKRKILKLSSDGKLGSPQSRAAAVIRTRTRGRGKSTSTKGMAGTKIVAIKYGSTQESKASVAQRIQNILVSTTVNQYADTTHQTKSSKPPLLTKSTHPFFLGKTGRKSGSEQNSTETVGPIASAGQQPALAEKSSPKKAKHANGAKARREAWSALSGFDSRSMGQHDLKAIKIPGAEPPPWPPKDMVHIRDLPSISFGMGTVLPKHDTTPTDRKMKGATVQIPEEEDVLLSITRKLHIFENGTDNIPHPGYQIPDSLRLPVRRVMTGSELQQAIQPRLTCTFPVTGKTAARVTAKLDDPHVEQPPTHNAISQLYGRLTSSQSAFDKAECETQAWVQKFAPKCASDVLQQGREAILLRDWMKSLKVTSVDSGNKDPSSTRESSVASKRRNIKSKNKKRRRREELDGFVISSDEEAVQMDELTDPEAIPSLQGHHSPSKKTVIRTGDTSGILRSPRDTRITNAVVISGPHGCGKSATVYALAHELDFEVFEINAGSRRSGRDLLDRVGDMTRNHLVHRSSGTESEDTNEDLVHLAESMKQDLESGRQSNMNAFFKPKPVTGKRPKPKAIMKTNQPKVERPAKRQRNQKQSLILLEEVDVLFEEDKQFWVTTLSLILQSKRPIVMTCTDETLLPLGEMALYGIFRFVPAPEAMVTDYLLLMAANEGHLLSPNATLALYRYKRRDLRASITELQFYCQMGIGDTKGGLEWMLIGMSADEALKRTQGVLRIVSEGSYLEGMGWLGRDNISLQTEPSASEEAELMLEAWNELGVRPEDCQTSETPEYMMLGSHRSDEISLEARLPPKSREHLKALEDLDEAFEALSASDIFPALGFRCDNAAILDTTLPAMADKVRNDFTEGFPLLQADPVVDPTGLSTSIPVQLRVCARRSLLKADGEALLPALTADSVTRTITERGQRQHIHQPLTRADLAAAFGPIAEPSKTSLSSPRGAHSSSFDSPTSVLVQDIAPYIRSIVSFDLRLEEQRLRLSNLVSQGGRSGKRMRTTRASRAALEGGSKAYTRRERWFPSRTNFPMVLRTGGLGWQDALLQESVQESVRDGSGSDNRQDSRRSSLASTTSSESFAA</sequence>
<evidence type="ECO:0000256" key="1">
    <source>
        <dbReference type="SAM" id="MobiDB-lite"/>
    </source>
</evidence>
<feature type="region of interest" description="Disordered" evidence="1">
    <location>
        <begin position="674"/>
        <end position="701"/>
    </location>
</feature>
<dbReference type="GO" id="GO:0005634">
    <property type="term" value="C:nucleus"/>
    <property type="evidence" value="ECO:0007669"/>
    <property type="project" value="TreeGrafter"/>
</dbReference>
<organism evidence="3 4">
    <name type="scientific">Lasallia pustulata</name>
    <dbReference type="NCBI Taxonomy" id="136370"/>
    <lineage>
        <taxon>Eukaryota</taxon>
        <taxon>Fungi</taxon>
        <taxon>Dikarya</taxon>
        <taxon>Ascomycota</taxon>
        <taxon>Pezizomycotina</taxon>
        <taxon>Lecanoromycetes</taxon>
        <taxon>OSLEUM clade</taxon>
        <taxon>Umbilicariomycetidae</taxon>
        <taxon>Umbilicariales</taxon>
        <taxon>Umbilicariaceae</taxon>
        <taxon>Lasallia</taxon>
    </lineage>
</organism>
<dbReference type="InterPro" id="IPR003959">
    <property type="entry name" value="ATPase_AAA_core"/>
</dbReference>
<dbReference type="Proteomes" id="UP000324767">
    <property type="component" value="Unassembled WGS sequence"/>
</dbReference>
<reference evidence="3 4" key="1">
    <citation type="submission" date="2019-09" db="EMBL/GenBank/DDBJ databases">
        <title>The hologenome of the rock-dwelling lichen Lasallia pustulata.</title>
        <authorList>
            <person name="Greshake Tzovaras B."/>
            <person name="Segers F."/>
            <person name="Bicker A."/>
            <person name="Dal Grande F."/>
            <person name="Otte J."/>
            <person name="Hankeln T."/>
            <person name="Schmitt I."/>
            <person name="Ebersberger I."/>
        </authorList>
    </citation>
    <scope>NUCLEOTIDE SEQUENCE [LARGE SCALE GENOMIC DNA]</scope>
    <source>
        <strain evidence="3">A1-1</strain>
    </source>
</reference>
<dbReference type="SUPFAM" id="SSF52540">
    <property type="entry name" value="P-loop containing nucleoside triphosphate hydrolases"/>
    <property type="match status" value="1"/>
</dbReference>
<dbReference type="Gene3D" id="3.40.50.300">
    <property type="entry name" value="P-loop containing nucleotide triphosphate hydrolases"/>
    <property type="match status" value="1"/>
</dbReference>
<feature type="region of interest" description="Disordered" evidence="1">
    <location>
        <begin position="210"/>
        <end position="271"/>
    </location>
</feature>
<comment type="caution">
    <text evidence="3">The sequence shown here is derived from an EMBL/GenBank/DDBJ whole genome shotgun (WGS) entry which is preliminary data.</text>
</comment>
<dbReference type="InterPro" id="IPR003593">
    <property type="entry name" value="AAA+_ATPase"/>
</dbReference>
<evidence type="ECO:0000313" key="4">
    <source>
        <dbReference type="Proteomes" id="UP000324767"/>
    </source>
</evidence>
<feature type="compositionally biased region" description="Low complexity" evidence="1">
    <location>
        <begin position="1316"/>
        <end position="1329"/>
    </location>
</feature>
<dbReference type="EMBL" id="VXIT01000013">
    <property type="protein sequence ID" value="KAA6408407.1"/>
    <property type="molecule type" value="Genomic_DNA"/>
</dbReference>